<dbReference type="EMBL" id="QFFJ01000001">
    <property type="protein sequence ID" value="RBL92027.1"/>
    <property type="molecule type" value="Genomic_DNA"/>
</dbReference>
<dbReference type="GO" id="GO:0016747">
    <property type="term" value="F:acyltransferase activity, transferring groups other than amino-acyl groups"/>
    <property type="evidence" value="ECO:0007669"/>
    <property type="project" value="InterPro"/>
</dbReference>
<dbReference type="InterPro" id="IPR016181">
    <property type="entry name" value="Acyl_CoA_acyltransferase"/>
</dbReference>
<dbReference type="AlphaFoldDB" id="A0A365Y0B2"/>
<dbReference type="InterPro" id="IPR000182">
    <property type="entry name" value="GNAT_dom"/>
</dbReference>
<dbReference type="CDD" id="cd04301">
    <property type="entry name" value="NAT_SF"/>
    <property type="match status" value="1"/>
</dbReference>
<dbReference type="SUPFAM" id="SSF55729">
    <property type="entry name" value="Acyl-CoA N-acyltransferases (Nat)"/>
    <property type="match status" value="1"/>
</dbReference>
<feature type="domain" description="N-acetyltransferase" evidence="1">
    <location>
        <begin position="3"/>
        <end position="142"/>
    </location>
</feature>
<comment type="caution">
    <text evidence="2">The sequence shown here is derived from an EMBL/GenBank/DDBJ whole genome shotgun (WGS) entry which is preliminary data.</text>
</comment>
<dbReference type="OrthoDB" id="9805924at2"/>
<dbReference type="PROSITE" id="PS51186">
    <property type="entry name" value="GNAT"/>
    <property type="match status" value="1"/>
</dbReference>
<keyword evidence="3" id="KW-1185">Reference proteome</keyword>
<organism evidence="2 3">
    <name type="scientific">Chitinophaga flava</name>
    <dbReference type="NCBI Taxonomy" id="2259036"/>
    <lineage>
        <taxon>Bacteria</taxon>
        <taxon>Pseudomonadati</taxon>
        <taxon>Bacteroidota</taxon>
        <taxon>Chitinophagia</taxon>
        <taxon>Chitinophagales</taxon>
        <taxon>Chitinophagaceae</taxon>
        <taxon>Chitinophaga</taxon>
    </lineage>
</organism>
<dbReference type="Proteomes" id="UP000253410">
    <property type="component" value="Unassembled WGS sequence"/>
</dbReference>
<evidence type="ECO:0000313" key="3">
    <source>
        <dbReference type="Proteomes" id="UP000253410"/>
    </source>
</evidence>
<keyword evidence="2" id="KW-0808">Transferase</keyword>
<evidence type="ECO:0000259" key="1">
    <source>
        <dbReference type="PROSITE" id="PS51186"/>
    </source>
</evidence>
<gene>
    <name evidence="2" type="ORF">DF182_05365</name>
</gene>
<protein>
    <submittedName>
        <fullName evidence="2">GNAT family N-acetyltransferase</fullName>
    </submittedName>
</protein>
<sequence>MDITLKLLTTDDEIRSFFKVMKELRGHLKEEEFLDNIREQEQLADFRLLGIYTDGEPEGVAGFRISKCLAWGKFLYVDDLVTLPVERSKGHGKRMMDWLIDYARQQGCARFELDSGVQRFGAHRFYLRERMEISCHHFSLIL</sequence>
<proteinExistence type="predicted"/>
<accession>A0A365Y0B2</accession>
<name>A0A365Y0B2_9BACT</name>
<dbReference type="RefSeq" id="WP_113614629.1">
    <property type="nucleotide sequence ID" value="NZ_QFFJ01000001.1"/>
</dbReference>
<dbReference type="Pfam" id="PF00583">
    <property type="entry name" value="Acetyltransf_1"/>
    <property type="match status" value="1"/>
</dbReference>
<reference evidence="2 3" key="1">
    <citation type="submission" date="2018-05" db="EMBL/GenBank/DDBJ databases">
        <title>Chitinophaga sp. K3CV102501T nov., isolated from isolated from a monsoon evergreen broad-leaved forest soil.</title>
        <authorList>
            <person name="Lv Y."/>
        </authorList>
    </citation>
    <scope>NUCLEOTIDE SEQUENCE [LARGE SCALE GENOMIC DNA]</scope>
    <source>
        <strain evidence="2 3">GDMCC 1.1325</strain>
    </source>
</reference>
<evidence type="ECO:0000313" key="2">
    <source>
        <dbReference type="EMBL" id="RBL92027.1"/>
    </source>
</evidence>
<dbReference type="Gene3D" id="3.40.630.30">
    <property type="match status" value="1"/>
</dbReference>